<keyword evidence="5 6" id="KW-0472">Membrane</keyword>
<feature type="transmembrane region" description="Helical" evidence="6">
    <location>
        <begin position="50"/>
        <end position="70"/>
    </location>
</feature>
<dbReference type="Proteomes" id="UP001597451">
    <property type="component" value="Unassembled WGS sequence"/>
</dbReference>
<feature type="transmembrane region" description="Helical" evidence="6">
    <location>
        <begin position="114"/>
        <end position="135"/>
    </location>
</feature>
<comment type="subcellular location">
    <subcellularLocation>
        <location evidence="6">Cell membrane</location>
        <topology evidence="6">Multi-pass membrane protein</topology>
    </subcellularLocation>
    <subcellularLocation>
        <location evidence="1">Membrane</location>
        <topology evidence="1">Multi-pass membrane protein</topology>
    </subcellularLocation>
</comment>
<evidence type="ECO:0000256" key="2">
    <source>
        <dbReference type="ARBA" id="ARBA00009142"/>
    </source>
</evidence>
<protein>
    <recommendedName>
        <fullName evidence="6">Probable membrane transporter protein</fullName>
    </recommendedName>
</protein>
<feature type="transmembrane region" description="Helical" evidence="6">
    <location>
        <begin position="82"/>
        <end position="102"/>
    </location>
</feature>
<keyword evidence="8" id="KW-1185">Reference proteome</keyword>
<comment type="caution">
    <text evidence="7">The sequence shown here is derived from an EMBL/GenBank/DDBJ whole genome shotgun (WGS) entry which is preliminary data.</text>
</comment>
<keyword evidence="6" id="KW-1003">Cell membrane</keyword>
<dbReference type="PANTHER" id="PTHR43701">
    <property type="entry name" value="MEMBRANE TRANSPORTER PROTEIN MJ0441-RELATED"/>
    <property type="match status" value="1"/>
</dbReference>
<evidence type="ECO:0000256" key="1">
    <source>
        <dbReference type="ARBA" id="ARBA00004141"/>
    </source>
</evidence>
<dbReference type="RefSeq" id="WP_379560225.1">
    <property type="nucleotide sequence ID" value="NZ_JBHUMX010000003.1"/>
</dbReference>
<feature type="transmembrane region" description="Helical" evidence="6">
    <location>
        <begin position="221"/>
        <end position="238"/>
    </location>
</feature>
<name>A0ABW5PWP1_9BACI</name>
<dbReference type="PANTHER" id="PTHR43701:SF2">
    <property type="entry name" value="MEMBRANE TRANSPORTER PROTEIN YJNA-RELATED"/>
    <property type="match status" value="1"/>
</dbReference>
<evidence type="ECO:0000256" key="3">
    <source>
        <dbReference type="ARBA" id="ARBA00022692"/>
    </source>
</evidence>
<sequence length="273" mass="29095">MGRNSSWELVVIFILYFIIGLLASTLGAIAGLGGGVIIKPVLDFFGDFDLPTIGVLSAGTVLAMATVSLIKLRNKEVKVDKVISSVLAVGSILGGVVGKSIFNVIAVTLNIPTATAIIQSSVLALLLTLVFIYFLKKDNIRSFAFKNRVAIFAIGFVLGFLSAFLGIGGGPLNVTVLILLFSMTAKKAAVNSIFIIFFSQLSALLLIAFTTGYAEYDLSMLLYMIPGGILGGIIGSTITVKLSNKQIEKLFHVTILIIILINLYNIVNVAFLQ</sequence>
<evidence type="ECO:0000313" key="8">
    <source>
        <dbReference type="Proteomes" id="UP001597451"/>
    </source>
</evidence>
<keyword evidence="3 6" id="KW-0812">Transmembrane</keyword>
<evidence type="ECO:0000256" key="6">
    <source>
        <dbReference type="RuleBase" id="RU363041"/>
    </source>
</evidence>
<evidence type="ECO:0000256" key="5">
    <source>
        <dbReference type="ARBA" id="ARBA00023136"/>
    </source>
</evidence>
<evidence type="ECO:0000256" key="4">
    <source>
        <dbReference type="ARBA" id="ARBA00022989"/>
    </source>
</evidence>
<keyword evidence="4 6" id="KW-1133">Transmembrane helix</keyword>
<evidence type="ECO:0000313" key="7">
    <source>
        <dbReference type="EMBL" id="MFD2627560.1"/>
    </source>
</evidence>
<organism evidence="7 8">
    <name type="scientific">Oceanobacillus kapialis</name>
    <dbReference type="NCBI Taxonomy" id="481353"/>
    <lineage>
        <taxon>Bacteria</taxon>
        <taxon>Bacillati</taxon>
        <taxon>Bacillota</taxon>
        <taxon>Bacilli</taxon>
        <taxon>Bacillales</taxon>
        <taxon>Bacillaceae</taxon>
        <taxon>Oceanobacillus</taxon>
    </lineage>
</organism>
<dbReference type="InterPro" id="IPR051598">
    <property type="entry name" value="TSUP/Inactive_protease-like"/>
</dbReference>
<comment type="similarity">
    <text evidence="2 6">Belongs to the 4-toluene sulfonate uptake permease (TSUP) (TC 2.A.102) family.</text>
</comment>
<dbReference type="Pfam" id="PF01925">
    <property type="entry name" value="TauE"/>
    <property type="match status" value="1"/>
</dbReference>
<feature type="transmembrane region" description="Helical" evidence="6">
    <location>
        <begin position="250"/>
        <end position="272"/>
    </location>
</feature>
<feature type="transmembrane region" description="Helical" evidence="6">
    <location>
        <begin position="147"/>
        <end position="168"/>
    </location>
</feature>
<reference evidence="8" key="1">
    <citation type="journal article" date="2019" name="Int. J. Syst. Evol. Microbiol.">
        <title>The Global Catalogue of Microorganisms (GCM) 10K type strain sequencing project: providing services to taxonomists for standard genome sequencing and annotation.</title>
        <authorList>
            <consortium name="The Broad Institute Genomics Platform"/>
            <consortium name="The Broad Institute Genome Sequencing Center for Infectious Disease"/>
            <person name="Wu L."/>
            <person name="Ma J."/>
        </authorList>
    </citation>
    <scope>NUCLEOTIDE SEQUENCE [LARGE SCALE GENOMIC DNA]</scope>
    <source>
        <strain evidence="8">TISTR 1858</strain>
    </source>
</reference>
<feature type="transmembrane region" description="Helical" evidence="6">
    <location>
        <begin position="188"/>
        <end position="209"/>
    </location>
</feature>
<accession>A0ABW5PWP1</accession>
<dbReference type="InterPro" id="IPR002781">
    <property type="entry name" value="TM_pro_TauE-like"/>
</dbReference>
<dbReference type="EMBL" id="JBHUMX010000003">
    <property type="protein sequence ID" value="MFD2627560.1"/>
    <property type="molecule type" value="Genomic_DNA"/>
</dbReference>
<feature type="transmembrane region" description="Helical" evidence="6">
    <location>
        <begin position="12"/>
        <end position="38"/>
    </location>
</feature>
<gene>
    <name evidence="7" type="ORF">ACFSUN_01990</name>
</gene>
<proteinExistence type="inferred from homology"/>